<dbReference type="PANTHER" id="PTHR20857">
    <property type="entry name" value="THIAMINE-PHOSPHATE PYROPHOSPHORYLASE"/>
    <property type="match status" value="1"/>
</dbReference>
<comment type="pathway">
    <text evidence="1 9 11">Cofactor biosynthesis; thiamine diphosphate biosynthesis; thiamine phosphate from 4-amino-2-methyl-5-diphosphomethylpyrimidine and 4-methyl-5-(2-phosphoethyl)-thiazole: step 1/1.</text>
</comment>
<dbReference type="NCBIfam" id="TIGR00693">
    <property type="entry name" value="thiE"/>
    <property type="match status" value="1"/>
</dbReference>
<dbReference type="InterPro" id="IPR034291">
    <property type="entry name" value="TMP_synthase"/>
</dbReference>
<dbReference type="InterPro" id="IPR013785">
    <property type="entry name" value="Aldolase_TIM"/>
</dbReference>
<dbReference type="GO" id="GO:0000287">
    <property type="term" value="F:magnesium ion binding"/>
    <property type="evidence" value="ECO:0007669"/>
    <property type="project" value="UniProtKB-UniRule"/>
</dbReference>
<evidence type="ECO:0000256" key="10">
    <source>
        <dbReference type="RuleBase" id="RU003826"/>
    </source>
</evidence>
<comment type="catalytic activity">
    <reaction evidence="8 9 10">
        <text>2-[(2R,5Z)-2-carboxy-4-methylthiazol-5(2H)-ylidene]ethyl phosphate + 4-amino-2-methyl-5-(diphosphooxymethyl)pyrimidine + 2 H(+) = thiamine phosphate + CO2 + diphosphate</text>
        <dbReference type="Rhea" id="RHEA:47844"/>
        <dbReference type="ChEBI" id="CHEBI:15378"/>
        <dbReference type="ChEBI" id="CHEBI:16526"/>
        <dbReference type="ChEBI" id="CHEBI:33019"/>
        <dbReference type="ChEBI" id="CHEBI:37575"/>
        <dbReference type="ChEBI" id="CHEBI:57841"/>
        <dbReference type="ChEBI" id="CHEBI:62899"/>
        <dbReference type="EC" id="2.5.1.3"/>
    </reaction>
</comment>
<comment type="catalytic activity">
    <reaction evidence="6 9 10">
        <text>4-methyl-5-(2-phosphooxyethyl)-thiazole + 4-amino-2-methyl-5-(diphosphooxymethyl)pyrimidine + H(+) = thiamine phosphate + diphosphate</text>
        <dbReference type="Rhea" id="RHEA:22328"/>
        <dbReference type="ChEBI" id="CHEBI:15378"/>
        <dbReference type="ChEBI" id="CHEBI:33019"/>
        <dbReference type="ChEBI" id="CHEBI:37575"/>
        <dbReference type="ChEBI" id="CHEBI:57841"/>
        <dbReference type="ChEBI" id="CHEBI:58296"/>
        <dbReference type="EC" id="2.5.1.3"/>
    </reaction>
</comment>
<dbReference type="InterPro" id="IPR036206">
    <property type="entry name" value="ThiamineP_synth_sf"/>
</dbReference>
<dbReference type="GO" id="GO:0004789">
    <property type="term" value="F:thiamine-phosphate diphosphorylase activity"/>
    <property type="evidence" value="ECO:0007669"/>
    <property type="project" value="UniProtKB-UniRule"/>
</dbReference>
<evidence type="ECO:0000256" key="2">
    <source>
        <dbReference type="ARBA" id="ARBA00022679"/>
    </source>
</evidence>
<feature type="binding site" evidence="9">
    <location>
        <position position="75"/>
    </location>
    <ligand>
        <name>Mg(2+)</name>
        <dbReference type="ChEBI" id="CHEBI:18420"/>
    </ligand>
</feature>
<sequence length="214" mass="21948">MRTATMPNRIEGLYAVTPDSDDSERLLELAAAALEGGARVLQYRDKSRNPARRLWQANLLASLCRSRGAAFIVNDDVQLALAVGADGVHLGRDDGDIAAARARLGPAAIIGASCYDQLALARRAAAAGASYVAFGAVFPSRTKPGAVAAPLSLFAEAAELKLPRVAIGGITAANAGQAVQAGADAIAVIGGLFEQLDPAAAARELAAMFRPAAE</sequence>
<evidence type="ECO:0000259" key="12">
    <source>
        <dbReference type="Pfam" id="PF02581"/>
    </source>
</evidence>
<gene>
    <name evidence="9" type="primary">thiE</name>
    <name evidence="13" type="ORF">BI347_00560</name>
</gene>
<feature type="binding site" evidence="9">
    <location>
        <position position="143"/>
    </location>
    <ligand>
        <name>4-amino-2-methyl-5-(diphosphooxymethyl)pyrimidine</name>
        <dbReference type="ChEBI" id="CHEBI:57841"/>
    </ligand>
</feature>
<feature type="binding site" evidence="9">
    <location>
        <position position="74"/>
    </location>
    <ligand>
        <name>4-amino-2-methyl-5-(diphosphooxymethyl)pyrimidine</name>
        <dbReference type="ChEBI" id="CHEBI:57841"/>
    </ligand>
</feature>
<dbReference type="SUPFAM" id="SSF51391">
    <property type="entry name" value="Thiamin phosphate synthase"/>
    <property type="match status" value="1"/>
</dbReference>
<dbReference type="GO" id="GO:0005737">
    <property type="term" value="C:cytoplasm"/>
    <property type="evidence" value="ECO:0007669"/>
    <property type="project" value="TreeGrafter"/>
</dbReference>
<dbReference type="PANTHER" id="PTHR20857:SF15">
    <property type="entry name" value="THIAMINE-PHOSPHATE SYNTHASE"/>
    <property type="match status" value="1"/>
</dbReference>
<evidence type="ECO:0000256" key="11">
    <source>
        <dbReference type="RuleBase" id="RU004253"/>
    </source>
</evidence>
<evidence type="ECO:0000313" key="14">
    <source>
        <dbReference type="Proteomes" id="UP000180088"/>
    </source>
</evidence>
<evidence type="ECO:0000256" key="8">
    <source>
        <dbReference type="ARBA" id="ARBA00047883"/>
    </source>
</evidence>
<feature type="domain" description="Thiamine phosphate synthase/TenI" evidence="12">
    <location>
        <begin position="13"/>
        <end position="191"/>
    </location>
</feature>
<feature type="binding site" evidence="9">
    <location>
        <position position="94"/>
    </location>
    <ligand>
        <name>Mg(2+)</name>
        <dbReference type="ChEBI" id="CHEBI:18420"/>
    </ligand>
</feature>
<evidence type="ECO:0000256" key="5">
    <source>
        <dbReference type="ARBA" id="ARBA00022977"/>
    </source>
</evidence>
<dbReference type="GO" id="GO:0009228">
    <property type="term" value="P:thiamine biosynthetic process"/>
    <property type="evidence" value="ECO:0007669"/>
    <property type="project" value="UniProtKB-KW"/>
</dbReference>
<keyword evidence="2 9" id="KW-0808">Transferase</keyword>
<dbReference type="UniPathway" id="UPA00060">
    <property type="reaction ID" value="UER00141"/>
</dbReference>
<evidence type="ECO:0000256" key="7">
    <source>
        <dbReference type="ARBA" id="ARBA00047851"/>
    </source>
</evidence>
<comment type="function">
    <text evidence="9">Condenses 4-methyl-5-(beta-hydroxyethyl)thiazole monophosphate (THZ-P) and 2-methyl-4-amino-5-hydroxymethyl pyrimidine pyrophosphate (HMP-PP) to form thiamine monophosphate (TMP).</text>
</comment>
<dbReference type="EMBL" id="MKCS01000001">
    <property type="protein sequence ID" value="OHX12153.1"/>
    <property type="molecule type" value="Genomic_DNA"/>
</dbReference>
<dbReference type="GO" id="GO:0009229">
    <property type="term" value="P:thiamine diphosphate biosynthetic process"/>
    <property type="evidence" value="ECO:0007669"/>
    <property type="project" value="UniProtKB-UniRule"/>
</dbReference>
<organism evidence="13 14">
    <name type="scientific">Chromobacterium sphagni</name>
    <dbReference type="NCBI Taxonomy" id="1903179"/>
    <lineage>
        <taxon>Bacteria</taxon>
        <taxon>Pseudomonadati</taxon>
        <taxon>Pseudomonadota</taxon>
        <taxon>Betaproteobacteria</taxon>
        <taxon>Neisseriales</taxon>
        <taxon>Chromobacteriaceae</taxon>
        <taxon>Chromobacterium</taxon>
    </lineage>
</organism>
<dbReference type="Gene3D" id="3.20.20.70">
    <property type="entry name" value="Aldolase class I"/>
    <property type="match status" value="1"/>
</dbReference>
<dbReference type="EC" id="2.5.1.3" evidence="9"/>
<dbReference type="CDD" id="cd00564">
    <property type="entry name" value="TMP_TenI"/>
    <property type="match status" value="1"/>
</dbReference>
<dbReference type="STRING" id="1903179.BI347_00560"/>
<feature type="binding site" evidence="9">
    <location>
        <position position="113"/>
    </location>
    <ligand>
        <name>4-amino-2-methyl-5-(diphosphooxymethyl)pyrimidine</name>
        <dbReference type="ChEBI" id="CHEBI:57841"/>
    </ligand>
</feature>
<protein>
    <recommendedName>
        <fullName evidence="9">Thiamine-phosphate synthase</fullName>
        <shortName evidence="9">TP synthase</shortName>
        <shortName evidence="9">TPS</shortName>
        <ecNumber evidence="9">2.5.1.3</ecNumber>
    </recommendedName>
    <alternativeName>
        <fullName evidence="9">Thiamine-phosphate pyrophosphorylase</fullName>
        <shortName evidence="9">TMP pyrophosphorylase</shortName>
        <shortName evidence="9">TMP-PPase</shortName>
    </alternativeName>
</protein>
<evidence type="ECO:0000313" key="13">
    <source>
        <dbReference type="EMBL" id="OHX12153.1"/>
    </source>
</evidence>
<reference evidence="13 14" key="1">
    <citation type="submission" date="2016-09" db="EMBL/GenBank/DDBJ databases">
        <title>Chromobacterium muskegensis sp. nov., an insecticidal bacterium isolated from Sphagnum bogs.</title>
        <authorList>
            <person name="Sparks M.E."/>
            <person name="Blackburn M.B."/>
            <person name="Gundersen-Rindal D.E."/>
            <person name="Mitchell A."/>
            <person name="Farrar R."/>
            <person name="Kuhar D."/>
        </authorList>
    </citation>
    <scope>NUCLEOTIDE SEQUENCE [LARGE SCALE GENOMIC DNA]</scope>
    <source>
        <strain evidence="13 14">37-2</strain>
    </source>
</reference>
<name>A0A1S1WXZ5_9NEIS</name>
<evidence type="ECO:0000256" key="3">
    <source>
        <dbReference type="ARBA" id="ARBA00022723"/>
    </source>
</evidence>
<evidence type="ECO:0000256" key="1">
    <source>
        <dbReference type="ARBA" id="ARBA00005165"/>
    </source>
</evidence>
<comment type="caution">
    <text evidence="13">The sequence shown here is derived from an EMBL/GenBank/DDBJ whole genome shotgun (WGS) entry which is preliminary data.</text>
</comment>
<comment type="similarity">
    <text evidence="9 10">Belongs to the thiamine-phosphate synthase family.</text>
</comment>
<feature type="binding site" evidence="9">
    <location>
        <position position="169"/>
    </location>
    <ligand>
        <name>2-[(2R,5Z)-2-carboxy-4-methylthiazol-5(2H)-ylidene]ethyl phosphate</name>
        <dbReference type="ChEBI" id="CHEBI:62899"/>
    </ligand>
</feature>
<keyword evidence="5 9" id="KW-0784">Thiamine biosynthesis</keyword>
<feature type="binding site" evidence="9">
    <location>
        <begin position="42"/>
        <end position="46"/>
    </location>
    <ligand>
        <name>4-amino-2-methyl-5-(diphosphooxymethyl)pyrimidine</name>
        <dbReference type="ChEBI" id="CHEBI:57841"/>
    </ligand>
</feature>
<dbReference type="InterPro" id="IPR022998">
    <property type="entry name" value="ThiamineP_synth_TenI"/>
</dbReference>
<feature type="binding site" evidence="9">
    <location>
        <begin position="140"/>
        <end position="142"/>
    </location>
    <ligand>
        <name>2-[(2R,5Z)-2-carboxy-4-methylthiazol-5(2H)-ylidene]ethyl phosphate</name>
        <dbReference type="ChEBI" id="CHEBI:62899"/>
    </ligand>
</feature>
<keyword evidence="3 9" id="KW-0479">Metal-binding</keyword>
<dbReference type="HAMAP" id="MF_00097">
    <property type="entry name" value="TMP_synthase"/>
    <property type="match status" value="1"/>
</dbReference>
<keyword evidence="4 9" id="KW-0460">Magnesium</keyword>
<comment type="cofactor">
    <cofactor evidence="9">
        <name>Mg(2+)</name>
        <dbReference type="ChEBI" id="CHEBI:18420"/>
    </cofactor>
    <text evidence="9">Binds 1 Mg(2+) ion per subunit.</text>
</comment>
<evidence type="ECO:0000256" key="6">
    <source>
        <dbReference type="ARBA" id="ARBA00047334"/>
    </source>
</evidence>
<accession>A0A1S1WXZ5</accession>
<comment type="catalytic activity">
    <reaction evidence="7 9 10">
        <text>2-(2-carboxy-4-methylthiazol-5-yl)ethyl phosphate + 4-amino-2-methyl-5-(diphosphooxymethyl)pyrimidine + 2 H(+) = thiamine phosphate + CO2 + diphosphate</text>
        <dbReference type="Rhea" id="RHEA:47848"/>
        <dbReference type="ChEBI" id="CHEBI:15378"/>
        <dbReference type="ChEBI" id="CHEBI:16526"/>
        <dbReference type="ChEBI" id="CHEBI:33019"/>
        <dbReference type="ChEBI" id="CHEBI:37575"/>
        <dbReference type="ChEBI" id="CHEBI:57841"/>
        <dbReference type="ChEBI" id="CHEBI:62890"/>
        <dbReference type="EC" id="2.5.1.3"/>
    </reaction>
</comment>
<dbReference type="AlphaFoldDB" id="A0A1S1WXZ5"/>
<dbReference type="Proteomes" id="UP000180088">
    <property type="component" value="Unassembled WGS sequence"/>
</dbReference>
<comment type="caution">
    <text evidence="9">Lacks conserved residue(s) required for the propagation of feature annotation.</text>
</comment>
<proteinExistence type="inferred from homology"/>
<dbReference type="Pfam" id="PF02581">
    <property type="entry name" value="TMP-TENI"/>
    <property type="match status" value="1"/>
</dbReference>
<evidence type="ECO:0000256" key="9">
    <source>
        <dbReference type="HAMAP-Rule" id="MF_00097"/>
    </source>
</evidence>
<evidence type="ECO:0000256" key="4">
    <source>
        <dbReference type="ARBA" id="ARBA00022842"/>
    </source>
</evidence>